<dbReference type="AlphaFoldDB" id="W6YJJ0"/>
<dbReference type="HOGENOM" id="CLU_3019777_0_0_1"/>
<evidence type="ECO:0000313" key="1">
    <source>
        <dbReference type="EMBL" id="EUC35749.1"/>
    </source>
</evidence>
<organism evidence="1 2">
    <name type="scientific">Cochliobolus carbonum (strain 26-R-13)</name>
    <name type="common">Maize leaf spot fungus</name>
    <name type="synonym">Bipolaris zeicola</name>
    <dbReference type="NCBI Taxonomy" id="930089"/>
    <lineage>
        <taxon>Eukaryota</taxon>
        <taxon>Fungi</taxon>
        <taxon>Dikarya</taxon>
        <taxon>Ascomycota</taxon>
        <taxon>Pezizomycotina</taxon>
        <taxon>Dothideomycetes</taxon>
        <taxon>Pleosporomycetidae</taxon>
        <taxon>Pleosporales</taxon>
        <taxon>Pleosporineae</taxon>
        <taxon>Pleosporaceae</taxon>
        <taxon>Bipolaris</taxon>
    </lineage>
</organism>
<feature type="non-terminal residue" evidence="1">
    <location>
        <position position="1"/>
    </location>
</feature>
<sequence>GSVAHQTPACFETLASSTPPTLRHVCGSLASNSFHLHTTAMPVAFTSRETLSRRRV</sequence>
<gene>
    <name evidence="1" type="ORF">COCCADRAFT_89875</name>
</gene>
<dbReference type="KEGG" id="bze:COCCADRAFT_89875"/>
<keyword evidence="2" id="KW-1185">Reference proteome</keyword>
<evidence type="ECO:0000313" key="2">
    <source>
        <dbReference type="Proteomes" id="UP000053841"/>
    </source>
</evidence>
<protein>
    <submittedName>
        <fullName evidence="1">Uncharacterized protein</fullName>
    </submittedName>
</protein>
<dbReference type="Proteomes" id="UP000053841">
    <property type="component" value="Unassembled WGS sequence"/>
</dbReference>
<reference evidence="1 2" key="1">
    <citation type="journal article" date="2013" name="PLoS Genet.">
        <title>Comparative genome structure, secondary metabolite, and effector coding capacity across Cochliobolus pathogens.</title>
        <authorList>
            <person name="Condon B.J."/>
            <person name="Leng Y."/>
            <person name="Wu D."/>
            <person name="Bushley K.E."/>
            <person name="Ohm R.A."/>
            <person name="Otillar R."/>
            <person name="Martin J."/>
            <person name="Schackwitz W."/>
            <person name="Grimwood J."/>
            <person name="MohdZainudin N."/>
            <person name="Xue C."/>
            <person name="Wang R."/>
            <person name="Manning V.A."/>
            <person name="Dhillon B."/>
            <person name="Tu Z.J."/>
            <person name="Steffenson B.J."/>
            <person name="Salamov A."/>
            <person name="Sun H."/>
            <person name="Lowry S."/>
            <person name="LaButti K."/>
            <person name="Han J."/>
            <person name="Copeland A."/>
            <person name="Lindquist E."/>
            <person name="Barry K."/>
            <person name="Schmutz J."/>
            <person name="Baker S.E."/>
            <person name="Ciuffetti L.M."/>
            <person name="Grigoriev I.V."/>
            <person name="Zhong S."/>
            <person name="Turgeon B.G."/>
        </authorList>
    </citation>
    <scope>NUCLEOTIDE SEQUENCE [LARGE SCALE GENOMIC DNA]</scope>
    <source>
        <strain evidence="1 2">26-R-13</strain>
    </source>
</reference>
<dbReference type="RefSeq" id="XP_007709927.1">
    <property type="nucleotide sequence ID" value="XM_007711737.1"/>
</dbReference>
<name>W6YJJ0_COCC2</name>
<proteinExistence type="predicted"/>
<dbReference type="EMBL" id="KI964570">
    <property type="protein sequence ID" value="EUC35749.1"/>
    <property type="molecule type" value="Genomic_DNA"/>
</dbReference>
<accession>W6YJJ0</accession>
<dbReference type="GeneID" id="19152866"/>